<keyword evidence="2" id="KW-0472">Membrane</keyword>
<accession>A0A563ENB8</accession>
<evidence type="ECO:0000313" key="4">
    <source>
        <dbReference type="Proteomes" id="UP000316639"/>
    </source>
</evidence>
<keyword evidence="2" id="KW-1133">Transmembrane helix</keyword>
<feature type="transmembrane region" description="Helical" evidence="2">
    <location>
        <begin position="24"/>
        <end position="44"/>
    </location>
</feature>
<dbReference type="OrthoDB" id="3359627at2"/>
<protein>
    <submittedName>
        <fullName evidence="3">Uncharacterized protein</fullName>
    </submittedName>
</protein>
<reference evidence="3 4" key="1">
    <citation type="submission" date="2019-07" db="EMBL/GenBank/DDBJ databases">
        <title>Lentzea xizangensis sp. nov., isolated from Qinghai-Tibetan Plateau Soils.</title>
        <authorList>
            <person name="Huang J."/>
        </authorList>
    </citation>
    <scope>NUCLEOTIDE SEQUENCE [LARGE SCALE GENOMIC DNA]</scope>
    <source>
        <strain evidence="3 4">FXJ1.1311</strain>
    </source>
</reference>
<dbReference type="Proteomes" id="UP000316639">
    <property type="component" value="Unassembled WGS sequence"/>
</dbReference>
<evidence type="ECO:0000256" key="2">
    <source>
        <dbReference type="SAM" id="Phobius"/>
    </source>
</evidence>
<dbReference type="EMBL" id="VOBR01000018">
    <property type="protein sequence ID" value="TWP48803.1"/>
    <property type="molecule type" value="Genomic_DNA"/>
</dbReference>
<feature type="compositionally biased region" description="Basic and acidic residues" evidence="1">
    <location>
        <begin position="70"/>
        <end position="84"/>
    </location>
</feature>
<organism evidence="3 4">
    <name type="scientific">Lentzea tibetensis</name>
    <dbReference type="NCBI Taxonomy" id="2591470"/>
    <lineage>
        <taxon>Bacteria</taxon>
        <taxon>Bacillati</taxon>
        <taxon>Actinomycetota</taxon>
        <taxon>Actinomycetes</taxon>
        <taxon>Pseudonocardiales</taxon>
        <taxon>Pseudonocardiaceae</taxon>
        <taxon>Lentzea</taxon>
    </lineage>
</organism>
<dbReference type="RefSeq" id="WP_146355497.1">
    <property type="nucleotide sequence ID" value="NZ_VOBR01000018.1"/>
</dbReference>
<dbReference type="AlphaFoldDB" id="A0A563ENB8"/>
<evidence type="ECO:0000256" key="1">
    <source>
        <dbReference type="SAM" id="MobiDB-lite"/>
    </source>
</evidence>
<feature type="region of interest" description="Disordered" evidence="1">
    <location>
        <begin position="70"/>
        <end position="90"/>
    </location>
</feature>
<gene>
    <name evidence="3" type="ORF">FKR81_26255</name>
</gene>
<evidence type="ECO:0000313" key="3">
    <source>
        <dbReference type="EMBL" id="TWP48803.1"/>
    </source>
</evidence>
<keyword evidence="4" id="KW-1185">Reference proteome</keyword>
<sequence>MSGRARWVVQAGSIDNVIVRGARAWPVIGALLVTLAAVGGIWGWTTLRAPSVPLSVTSTQKADVGWLVPDRPDDPIPLDRDNRPPDGVAGTSLSVSMTVHGLTDEAVVLEGARVEVVARRPPTSGGALLWTGPICPCYLLPVRHYGADLDSPTLALKFYEGEDGSAPFPYTVSRTAPEKIVVSATTREGDFDWRVHLSWTSGTSKGELQVDDNGTPFRVTASKESKIFCPDKAQWVRTQKVTCHNY</sequence>
<name>A0A563ENB8_9PSEU</name>
<keyword evidence="2" id="KW-0812">Transmembrane</keyword>
<comment type="caution">
    <text evidence="3">The sequence shown here is derived from an EMBL/GenBank/DDBJ whole genome shotgun (WGS) entry which is preliminary data.</text>
</comment>
<proteinExistence type="predicted"/>